<keyword evidence="4" id="KW-1133">Transmembrane helix</keyword>
<reference evidence="8" key="1">
    <citation type="journal article" date="2012" name="Nat. Genet.">
        <title>Lifestyle transitions in plant pathogenic Colletotrichum fungi deciphered by genome and transcriptome analyses.</title>
        <authorList>
            <person name="O'Connell R.J."/>
            <person name="Thon M.R."/>
            <person name="Hacquard S."/>
            <person name="Amyotte S.G."/>
            <person name="Kleemann J."/>
            <person name="Torres M.F."/>
            <person name="Damm U."/>
            <person name="Buiate E.A."/>
            <person name="Epstein L."/>
            <person name="Alkan N."/>
            <person name="Altmueller J."/>
            <person name="Alvarado-Balderrama L."/>
            <person name="Bauser C.A."/>
            <person name="Becker C."/>
            <person name="Birren B.W."/>
            <person name="Chen Z."/>
            <person name="Choi J."/>
            <person name="Crouch J.A."/>
            <person name="Duvick J.P."/>
            <person name="Farman M.A."/>
            <person name="Gan P."/>
            <person name="Heiman D."/>
            <person name="Henrissat B."/>
            <person name="Howard R.J."/>
            <person name="Kabbage M."/>
            <person name="Koch C."/>
            <person name="Kracher B."/>
            <person name="Kubo Y."/>
            <person name="Law A.D."/>
            <person name="Lebrun M.-H."/>
            <person name="Lee Y.-H."/>
            <person name="Miyara I."/>
            <person name="Moore N."/>
            <person name="Neumann U."/>
            <person name="Nordstroem K."/>
            <person name="Panaccione D.G."/>
            <person name="Panstruga R."/>
            <person name="Place M."/>
            <person name="Proctor R.H."/>
            <person name="Prusky D."/>
            <person name="Rech G."/>
            <person name="Reinhardt R."/>
            <person name="Rollins J.A."/>
            <person name="Rounsley S."/>
            <person name="Schardl C.L."/>
            <person name="Schwartz D.C."/>
            <person name="Shenoy N."/>
            <person name="Shirasu K."/>
            <person name="Sikhakolli U.R."/>
            <person name="Stueber K."/>
            <person name="Sukno S.A."/>
            <person name="Sweigard J.A."/>
            <person name="Takano Y."/>
            <person name="Takahara H."/>
            <person name="Trail F."/>
            <person name="van der Does H.C."/>
            <person name="Voll L.M."/>
            <person name="Will I."/>
            <person name="Young S."/>
            <person name="Zeng Q."/>
            <person name="Zhang J."/>
            <person name="Zhou S."/>
            <person name="Dickman M.B."/>
            <person name="Schulze-Lefert P."/>
            <person name="Ver Loren van Themaat E."/>
            <person name="Ma L.-J."/>
            <person name="Vaillancourt L.J."/>
        </authorList>
    </citation>
    <scope>NUCLEOTIDE SEQUENCE [LARGE SCALE GENOMIC DNA]</scope>
    <source>
        <strain evidence="8">IMI 349063</strain>
    </source>
</reference>
<protein>
    <recommendedName>
        <fullName evidence="6">Solute carrier family 40 member</fullName>
    </recommendedName>
</protein>
<feature type="non-terminal residue" evidence="7">
    <location>
        <position position="1"/>
    </location>
</feature>
<dbReference type="STRING" id="759273.H1W2T4"/>
<gene>
    <name evidence="7" type="ORF">CH063_15439</name>
</gene>
<evidence type="ECO:0000256" key="6">
    <source>
        <dbReference type="RuleBase" id="RU365065"/>
    </source>
</evidence>
<keyword evidence="2 6" id="KW-0813">Transport</keyword>
<comment type="subcellular location">
    <subcellularLocation>
        <location evidence="1 6">Membrane</location>
        <topology evidence="1 6">Multi-pass membrane protein</topology>
    </subcellularLocation>
</comment>
<dbReference type="Proteomes" id="UP000007174">
    <property type="component" value="Unassembled WGS sequence"/>
</dbReference>
<accession>H1W2T4</accession>
<name>H1W2T4_COLHI</name>
<organism evidence="7 8">
    <name type="scientific">Colletotrichum higginsianum (strain IMI 349063)</name>
    <name type="common">Crucifer anthracnose fungus</name>
    <dbReference type="NCBI Taxonomy" id="759273"/>
    <lineage>
        <taxon>Eukaryota</taxon>
        <taxon>Fungi</taxon>
        <taxon>Dikarya</taxon>
        <taxon>Ascomycota</taxon>
        <taxon>Pezizomycotina</taxon>
        <taxon>Sordariomycetes</taxon>
        <taxon>Hypocreomycetidae</taxon>
        <taxon>Glomerellales</taxon>
        <taxon>Glomerellaceae</taxon>
        <taxon>Colletotrichum</taxon>
        <taxon>Colletotrichum destructivum species complex</taxon>
    </lineage>
</organism>
<dbReference type="AlphaFoldDB" id="H1W2T4"/>
<evidence type="ECO:0000313" key="7">
    <source>
        <dbReference type="EMBL" id="CCF46797.1"/>
    </source>
</evidence>
<evidence type="ECO:0000256" key="1">
    <source>
        <dbReference type="ARBA" id="ARBA00004141"/>
    </source>
</evidence>
<dbReference type="GO" id="GO:0005381">
    <property type="term" value="F:iron ion transmembrane transporter activity"/>
    <property type="evidence" value="ECO:0007669"/>
    <property type="project" value="UniProtKB-UniRule"/>
</dbReference>
<evidence type="ECO:0000313" key="8">
    <source>
        <dbReference type="Proteomes" id="UP000007174"/>
    </source>
</evidence>
<keyword evidence="3" id="KW-0812">Transmembrane</keyword>
<keyword evidence="5" id="KW-0472">Membrane</keyword>
<comment type="function">
    <text evidence="6">May be involved in iron transport and iron homeostasis.</text>
</comment>
<evidence type="ECO:0000256" key="5">
    <source>
        <dbReference type="ARBA" id="ARBA00023136"/>
    </source>
</evidence>
<evidence type="ECO:0000256" key="2">
    <source>
        <dbReference type="ARBA" id="ARBA00022448"/>
    </source>
</evidence>
<keyword evidence="6" id="KW-0406">Ion transport</keyword>
<evidence type="ECO:0000256" key="3">
    <source>
        <dbReference type="ARBA" id="ARBA00022692"/>
    </source>
</evidence>
<comment type="similarity">
    <text evidence="6">Belongs to the ferroportin (FP) (TC 2.A.100) family. SLC40A subfamily.</text>
</comment>
<dbReference type="Pfam" id="PF06963">
    <property type="entry name" value="FPN1"/>
    <property type="match status" value="1"/>
</dbReference>
<evidence type="ECO:0000256" key="4">
    <source>
        <dbReference type="ARBA" id="ARBA00022989"/>
    </source>
</evidence>
<proteinExistence type="inferred from homology"/>
<dbReference type="InterPro" id="IPR009716">
    <property type="entry name" value="Ferroportin-1"/>
</dbReference>
<dbReference type="HOGENOM" id="CLU_2984459_0_0_1"/>
<dbReference type="EMBL" id="CACQ02009075">
    <property type="protein sequence ID" value="CCF46797.1"/>
    <property type="molecule type" value="Genomic_DNA"/>
</dbReference>
<dbReference type="GO" id="GO:0016020">
    <property type="term" value="C:membrane"/>
    <property type="evidence" value="ECO:0007669"/>
    <property type="project" value="UniProtKB-SubCell"/>
</dbReference>
<sequence length="58" mass="6458">EVEAESRGRFSTVEAAWQNAFELLSYLSTIVFFRPAQFNWPALLSVLAVTSASLAYTT</sequence>
<dbReference type="VEuPathDB" id="FungiDB:CH63R_13242"/>